<evidence type="ECO:0000313" key="10">
    <source>
        <dbReference type="EMBL" id="NIY62489.1"/>
    </source>
</evidence>
<reference evidence="10 11" key="1">
    <citation type="submission" date="2020-02" db="EMBL/GenBank/DDBJ databases">
        <title>Streptomyces malaysiensis DSM14702 (JHCC583434, PFL_A843) Genome sequencing and assembly.</title>
        <authorList>
            <person name="Samborskyy M."/>
        </authorList>
    </citation>
    <scope>NUCLEOTIDE SEQUENCE [LARGE SCALE GENOMIC DNA]</scope>
    <source>
        <strain evidence="10 11">DSM 14702</strain>
    </source>
</reference>
<dbReference type="Proteomes" id="UP000536624">
    <property type="component" value="Unassembled WGS sequence"/>
</dbReference>
<feature type="compositionally biased region" description="Basic residues" evidence="8">
    <location>
        <begin position="613"/>
        <end position="622"/>
    </location>
</feature>
<keyword evidence="2 7" id="KW-0813">Transport</keyword>
<comment type="similarity">
    <text evidence="7">Belongs to the binding-protein-dependent transport system permease family.</text>
</comment>
<feature type="region of interest" description="Disordered" evidence="8">
    <location>
        <begin position="305"/>
        <end position="335"/>
    </location>
</feature>
<dbReference type="PROSITE" id="PS50928">
    <property type="entry name" value="ABC_TM1"/>
    <property type="match status" value="2"/>
</dbReference>
<dbReference type="CDD" id="cd06261">
    <property type="entry name" value="TM_PBP2"/>
    <property type="match status" value="2"/>
</dbReference>
<feature type="transmembrane region" description="Helical" evidence="7">
    <location>
        <begin position="88"/>
        <end position="114"/>
    </location>
</feature>
<feature type="compositionally biased region" description="Basic and acidic residues" evidence="8">
    <location>
        <begin position="564"/>
        <end position="579"/>
    </location>
</feature>
<feature type="domain" description="ABC transmembrane type-1" evidence="9">
    <location>
        <begin position="399"/>
        <end position="633"/>
    </location>
</feature>
<evidence type="ECO:0000256" key="4">
    <source>
        <dbReference type="ARBA" id="ARBA00022692"/>
    </source>
</evidence>
<dbReference type="GO" id="GO:0015416">
    <property type="term" value="F:ABC-type phosphonate transporter activity"/>
    <property type="evidence" value="ECO:0007669"/>
    <property type="project" value="InterPro"/>
</dbReference>
<feature type="transmembrane region" description="Helical" evidence="7">
    <location>
        <begin position="126"/>
        <end position="148"/>
    </location>
</feature>
<feature type="transmembrane region" description="Helical" evidence="7">
    <location>
        <begin position="32"/>
        <end position="51"/>
    </location>
</feature>
<evidence type="ECO:0000256" key="5">
    <source>
        <dbReference type="ARBA" id="ARBA00022989"/>
    </source>
</evidence>
<comment type="caution">
    <text evidence="10">The sequence shown here is derived from an EMBL/GenBank/DDBJ whole genome shotgun (WGS) entry which is preliminary data.</text>
</comment>
<evidence type="ECO:0000256" key="8">
    <source>
        <dbReference type="SAM" id="MobiDB-lite"/>
    </source>
</evidence>
<dbReference type="InterPro" id="IPR035906">
    <property type="entry name" value="MetI-like_sf"/>
</dbReference>
<dbReference type="SUPFAM" id="SSF161098">
    <property type="entry name" value="MetI-like"/>
    <property type="match status" value="2"/>
</dbReference>
<organism evidence="10 11">
    <name type="scientific">Streptomyces malaysiensis</name>
    <dbReference type="NCBI Taxonomy" id="92644"/>
    <lineage>
        <taxon>Bacteria</taxon>
        <taxon>Bacillati</taxon>
        <taxon>Actinomycetota</taxon>
        <taxon>Actinomycetes</taxon>
        <taxon>Kitasatosporales</taxon>
        <taxon>Streptomycetaceae</taxon>
        <taxon>Streptomyces</taxon>
        <taxon>Streptomyces violaceusniger group</taxon>
    </lineage>
</organism>
<keyword evidence="6 7" id="KW-0472">Membrane</keyword>
<dbReference type="PANTHER" id="PTHR30043">
    <property type="entry name" value="PHOSPHONATES TRANSPORT SYSTEM PERMEASE PROTEIN"/>
    <property type="match status" value="1"/>
</dbReference>
<protein>
    <submittedName>
        <fullName evidence="10">Phosphonate ABC transporter permease</fullName>
    </submittedName>
</protein>
<gene>
    <name evidence="10" type="ORF">SMALB_0406</name>
</gene>
<feature type="transmembrane region" description="Helical" evidence="7">
    <location>
        <begin position="451"/>
        <end position="480"/>
    </location>
</feature>
<feature type="region of interest" description="Disordered" evidence="8">
    <location>
        <begin position="557"/>
        <end position="633"/>
    </location>
</feature>
<dbReference type="Gene3D" id="1.10.3720.10">
    <property type="entry name" value="MetI-like"/>
    <property type="match status" value="2"/>
</dbReference>
<feature type="compositionally biased region" description="Low complexity" evidence="8">
    <location>
        <begin position="623"/>
        <end position="633"/>
    </location>
</feature>
<comment type="subcellular location">
    <subcellularLocation>
        <location evidence="1 7">Cell membrane</location>
        <topology evidence="1 7">Multi-pass membrane protein</topology>
    </subcellularLocation>
</comment>
<sequence>MSALGQRPPLTSTAASGATAARRTLARPGVPGMAAGLALLICLSGGIWAFIGLRLNIATLVDSAGNGVDFSSRMLPLDFPPAPELLGLLWQTLAIVITGTALSVVLSVPVALLAARNTTLGAPCRVVARAVIVLCRAVPDVVFAIAAFRVFGLGGMTGVVALGMHSVGMVGKLTADAVEQIDEGPRTALRAAGAGRLQQIAGAVLPQVLPSLIATALHRLDINLRVSVVLGFVGVGGIGYSLATAVNRLDYQRAMALALVVLLTCFAFESVSGAVRRTLLPQVTARSRRPRWRVPWNATVKAPPSAVARASGHPPSRTAVTSGGGTAAARPRTSPPWNAARVRRTVWLVLALALVVVSAVRSGVSWQALTRAADSLLPTLGDFLPPGTAGTGGTLLDDLWVTLRISFAGTLIGLVPAVLLGVLAAGNVVGSPRVARFFRTVILCVRGVPELILAIVLVVVTGLGPVAGALALGIGSIGLLGKLVADSLEEVEPGPVRALLATGARRRQVFFGSVLPRAWPAVVGHVLHTHSDALEKEQRPRPTVEFDATFAILELRGTGAGGGRHHDAPCGQLPDEHREGPHHRAFAGARHRRTGTGRVRRRPDRPPAAAPPRRPRRRRARRPQGGPRRAAAQ</sequence>
<evidence type="ECO:0000256" key="6">
    <source>
        <dbReference type="ARBA" id="ARBA00023136"/>
    </source>
</evidence>
<dbReference type="PANTHER" id="PTHR30043:SF1">
    <property type="entry name" value="ABC TRANSPORT SYSTEM PERMEASE PROTEIN P69"/>
    <property type="match status" value="1"/>
</dbReference>
<evidence type="ECO:0000313" key="11">
    <source>
        <dbReference type="Proteomes" id="UP000536624"/>
    </source>
</evidence>
<feature type="transmembrane region" description="Helical" evidence="7">
    <location>
        <begin position="255"/>
        <end position="279"/>
    </location>
</feature>
<evidence type="ECO:0000256" key="1">
    <source>
        <dbReference type="ARBA" id="ARBA00004651"/>
    </source>
</evidence>
<dbReference type="RefSeq" id="WP_313905619.1">
    <property type="nucleotide sequence ID" value="NZ_JAALLH010000001.1"/>
</dbReference>
<dbReference type="EMBL" id="JAALLH010000001">
    <property type="protein sequence ID" value="NIY62489.1"/>
    <property type="molecule type" value="Genomic_DNA"/>
</dbReference>
<dbReference type="InterPro" id="IPR005769">
    <property type="entry name" value="PhnE/PtxC"/>
</dbReference>
<evidence type="ECO:0000256" key="3">
    <source>
        <dbReference type="ARBA" id="ARBA00022475"/>
    </source>
</evidence>
<accession>A0A7X5WWX4</accession>
<dbReference type="AlphaFoldDB" id="A0A7X5WWX4"/>
<evidence type="ECO:0000256" key="7">
    <source>
        <dbReference type="RuleBase" id="RU363032"/>
    </source>
</evidence>
<feature type="transmembrane region" description="Helical" evidence="7">
    <location>
        <begin position="405"/>
        <end position="430"/>
    </location>
</feature>
<feature type="domain" description="ABC transmembrane type-1" evidence="9">
    <location>
        <begin position="89"/>
        <end position="272"/>
    </location>
</feature>
<dbReference type="NCBIfam" id="TIGR01097">
    <property type="entry name" value="PhnE"/>
    <property type="match status" value="1"/>
</dbReference>
<feature type="transmembrane region" description="Helical" evidence="7">
    <location>
        <begin position="346"/>
        <end position="369"/>
    </location>
</feature>
<keyword evidence="3" id="KW-1003">Cell membrane</keyword>
<feature type="compositionally biased region" description="Basic residues" evidence="8">
    <location>
        <begin position="580"/>
        <end position="603"/>
    </location>
</feature>
<evidence type="ECO:0000256" key="2">
    <source>
        <dbReference type="ARBA" id="ARBA00022448"/>
    </source>
</evidence>
<dbReference type="InterPro" id="IPR000515">
    <property type="entry name" value="MetI-like"/>
</dbReference>
<dbReference type="Pfam" id="PF00528">
    <property type="entry name" value="BPD_transp_1"/>
    <property type="match status" value="2"/>
</dbReference>
<name>A0A7X5WWX4_STRMQ</name>
<keyword evidence="5 7" id="KW-1133">Transmembrane helix</keyword>
<proteinExistence type="inferred from homology"/>
<keyword evidence="4 7" id="KW-0812">Transmembrane</keyword>
<dbReference type="GO" id="GO:0005886">
    <property type="term" value="C:plasma membrane"/>
    <property type="evidence" value="ECO:0007669"/>
    <property type="project" value="UniProtKB-SubCell"/>
</dbReference>
<feature type="transmembrane region" description="Helical" evidence="7">
    <location>
        <begin position="224"/>
        <end position="243"/>
    </location>
</feature>
<evidence type="ECO:0000259" key="9">
    <source>
        <dbReference type="PROSITE" id="PS50928"/>
    </source>
</evidence>